<evidence type="ECO:0000313" key="3">
    <source>
        <dbReference type="EMBL" id="QHT19888.1"/>
    </source>
</evidence>
<evidence type="ECO:0000256" key="1">
    <source>
        <dbReference type="SAM" id="Coils"/>
    </source>
</evidence>
<feature type="compositionally biased region" description="Basic and acidic residues" evidence="2">
    <location>
        <begin position="305"/>
        <end position="324"/>
    </location>
</feature>
<dbReference type="EMBL" id="MN739670">
    <property type="protein sequence ID" value="QHT19888.1"/>
    <property type="molecule type" value="Genomic_DNA"/>
</dbReference>
<feature type="coiled-coil region" evidence="1">
    <location>
        <begin position="152"/>
        <end position="225"/>
    </location>
</feature>
<sequence length="420" mass="49934">MNEEFIKGIEYTPIEEPDHSYISEPINPISDATTNFVAAISFGMFLLFLQYVLNNDSVYWNYLTDKISSTLCNGLNYYFYKENSLDNLEKENEEKTMEDETFAPPKLYENKYLEEVKKLADDIVFTETELETELKQRVIIRKNMENKLKSDKTHVETQLEYFEKRLEDLEVEKAYKKEDQEEEKKEGIEQEIANIKNEQKLYKKAQELLEEKKIEEEDINKFAREFILKERLDNLKNCIVMEKTPVGNAIMFYNNSKTSFEYYSDSTLPYRYLEVIARKYILTYKCKQIFVDMEEEIKEAEKKLEEKKKKEEEEKQKEKEEKYSGKSSTTTDKPAKNVFAKFKNYNKDNSIKVAAVPLDRPSTAKQTKPQEEKVIKERANRYSFEGKLANFNFLKKIDRKVVDKRYAVSFAEFKKMKKSQ</sequence>
<feature type="region of interest" description="Disordered" evidence="2">
    <location>
        <begin position="305"/>
        <end position="333"/>
    </location>
</feature>
<protein>
    <submittedName>
        <fullName evidence="3">Uncharacterized protein</fullName>
    </submittedName>
</protein>
<name>A0A6C0DTT6_9ZZZZ</name>
<accession>A0A6C0DTT6</accession>
<evidence type="ECO:0000256" key="2">
    <source>
        <dbReference type="SAM" id="MobiDB-lite"/>
    </source>
</evidence>
<dbReference type="AlphaFoldDB" id="A0A6C0DTT6"/>
<reference evidence="3" key="1">
    <citation type="journal article" date="2020" name="Nature">
        <title>Giant virus diversity and host interactions through global metagenomics.</title>
        <authorList>
            <person name="Schulz F."/>
            <person name="Roux S."/>
            <person name="Paez-Espino D."/>
            <person name="Jungbluth S."/>
            <person name="Walsh D.A."/>
            <person name="Denef V.J."/>
            <person name="McMahon K.D."/>
            <person name="Konstantinidis K.T."/>
            <person name="Eloe-Fadrosh E.A."/>
            <person name="Kyrpides N.C."/>
            <person name="Woyke T."/>
        </authorList>
    </citation>
    <scope>NUCLEOTIDE SEQUENCE</scope>
    <source>
        <strain evidence="3">GVMAG-M-3300023174-5</strain>
    </source>
</reference>
<keyword evidence="1" id="KW-0175">Coiled coil</keyword>
<proteinExistence type="predicted"/>
<organism evidence="3">
    <name type="scientific">viral metagenome</name>
    <dbReference type="NCBI Taxonomy" id="1070528"/>
    <lineage>
        <taxon>unclassified sequences</taxon>
        <taxon>metagenomes</taxon>
        <taxon>organismal metagenomes</taxon>
    </lineage>
</organism>